<feature type="domain" description="Prokaryotic-type class I peptide chain release factors" evidence="5">
    <location>
        <begin position="19"/>
        <end position="129"/>
    </location>
</feature>
<evidence type="ECO:0000313" key="6">
    <source>
        <dbReference type="EMBL" id="RII00406.1"/>
    </source>
</evidence>
<dbReference type="PANTHER" id="PTHR46203:SF1">
    <property type="entry name" value="MITOCHONDRIAL TRANSLATION RELEASE FACTOR IN RESCUE"/>
    <property type="match status" value="1"/>
</dbReference>
<dbReference type="GO" id="GO:0003747">
    <property type="term" value="F:translation release factor activity"/>
    <property type="evidence" value="ECO:0007669"/>
    <property type="project" value="InterPro"/>
</dbReference>
<sequence length="153" mass="18377">MFNISAHKERKLEERMQKLGVSEEDLEEKFIRSSGPGGQKVNKASTCVFLRHLPTNIIVKCQIERSQSLNRFLARRRLLDLIEKWQEGFILEEKQRIEKIRRQKRRRSRRAKEKMLEAKHKQSEKKKLRSLTFSLLLFSLRLSFFPYPFPFLS</sequence>
<dbReference type="InterPro" id="IPR045853">
    <property type="entry name" value="Pep_chain_release_fac_I_sf"/>
</dbReference>
<keyword evidence="2" id="KW-0809">Transit peptide</keyword>
<dbReference type="EMBL" id="NDHY01000004">
    <property type="protein sequence ID" value="RII00406.1"/>
    <property type="molecule type" value="Genomic_DNA"/>
</dbReference>
<comment type="similarity">
    <text evidence="1">Belongs to the prokaryotic/mitochondrial release factor family.</text>
</comment>
<gene>
    <name evidence="6" type="ORF">B9J77_02680</name>
</gene>
<evidence type="ECO:0000256" key="4">
    <source>
        <dbReference type="SAM" id="Phobius"/>
    </source>
</evidence>
<keyword evidence="4" id="KW-0812">Transmembrane</keyword>
<dbReference type="PANTHER" id="PTHR46203">
    <property type="entry name" value="PROBABLE PEPTIDE CHAIN RELEASE FACTOR C12ORF65"/>
    <property type="match status" value="1"/>
</dbReference>
<dbReference type="Pfam" id="PF00472">
    <property type="entry name" value="RF-1"/>
    <property type="match status" value="1"/>
</dbReference>
<organism evidence="6 7">
    <name type="scientific">candidate division NPL-UPA2 bacterium Unc8</name>
    <dbReference type="NCBI Taxonomy" id="1980939"/>
    <lineage>
        <taxon>Bacteria</taxon>
    </lineage>
</organism>
<dbReference type="Proteomes" id="UP000266287">
    <property type="component" value="Unassembled WGS sequence"/>
</dbReference>
<evidence type="ECO:0000256" key="3">
    <source>
        <dbReference type="SAM" id="MobiDB-lite"/>
    </source>
</evidence>
<comment type="caution">
    <text evidence="6">The sequence shown here is derived from an EMBL/GenBank/DDBJ whole genome shotgun (WGS) entry which is preliminary data.</text>
</comment>
<evidence type="ECO:0000256" key="1">
    <source>
        <dbReference type="ARBA" id="ARBA00010835"/>
    </source>
</evidence>
<dbReference type="SUPFAM" id="SSF75620">
    <property type="entry name" value="Release factor"/>
    <property type="match status" value="1"/>
</dbReference>
<evidence type="ECO:0000259" key="5">
    <source>
        <dbReference type="Pfam" id="PF00472"/>
    </source>
</evidence>
<reference evidence="6 7" key="1">
    <citation type="submission" date="2018-08" db="EMBL/GenBank/DDBJ databases">
        <title>Draft genome of candidate division NPL-UPA2 bacterium Unc8 that adapted to ultra-basic serpentinizing groundwater.</title>
        <authorList>
            <person name="Ishii S."/>
            <person name="Suzuki S."/>
            <person name="Nealson K.H."/>
        </authorList>
    </citation>
    <scope>NUCLEOTIDE SEQUENCE [LARGE SCALE GENOMIC DNA]</scope>
    <source>
        <strain evidence="6">Unc8</strain>
    </source>
</reference>
<evidence type="ECO:0000256" key="2">
    <source>
        <dbReference type="ARBA" id="ARBA00022946"/>
    </source>
</evidence>
<dbReference type="Gene3D" id="3.30.160.20">
    <property type="match status" value="1"/>
</dbReference>
<dbReference type="InterPro" id="IPR000352">
    <property type="entry name" value="Pep_chain_release_fac_I"/>
</dbReference>
<proteinExistence type="inferred from homology"/>
<keyword evidence="4" id="KW-1133">Transmembrane helix</keyword>
<feature type="transmembrane region" description="Helical" evidence="4">
    <location>
        <begin position="131"/>
        <end position="149"/>
    </location>
</feature>
<dbReference type="AlphaFoldDB" id="A0A399FY69"/>
<keyword evidence="4" id="KW-0472">Membrane</keyword>
<name>A0A399FY69_UNCN2</name>
<feature type="region of interest" description="Disordered" evidence="3">
    <location>
        <begin position="102"/>
        <end position="122"/>
    </location>
</feature>
<accession>A0A399FY69</accession>
<dbReference type="InterPro" id="IPR052405">
    <property type="entry name" value="Mito_Transl_Release_Factor"/>
</dbReference>
<protein>
    <submittedName>
        <fullName evidence="6">Peptide chain release factor-like protein</fullName>
    </submittedName>
</protein>
<feature type="compositionally biased region" description="Basic residues" evidence="3">
    <location>
        <begin position="102"/>
        <end position="112"/>
    </location>
</feature>
<evidence type="ECO:0000313" key="7">
    <source>
        <dbReference type="Proteomes" id="UP000266287"/>
    </source>
</evidence>